<accession>U6KT22</accession>
<keyword evidence="3" id="KW-1185">Reference proteome</keyword>
<reference evidence="2" key="1">
    <citation type="submission" date="2013-10" db="EMBL/GenBank/DDBJ databases">
        <title>Genomic analysis of the causative agents of coccidiosis in chickens.</title>
        <authorList>
            <person name="Reid A.J."/>
            <person name="Blake D."/>
            <person name="Billington K."/>
            <person name="Browne H."/>
            <person name="Dunn M."/>
            <person name="Hung S."/>
            <person name="Kawahara F."/>
            <person name="Miranda-Saavedra D."/>
            <person name="Mourier T."/>
            <person name="Nagra H."/>
            <person name="Otto T.D."/>
            <person name="Rawlings N."/>
            <person name="Sanchez A."/>
            <person name="Sanders M."/>
            <person name="Subramaniam C."/>
            <person name="Tay Y."/>
            <person name="Dear P."/>
            <person name="Doerig C."/>
            <person name="Gruber A."/>
            <person name="Parkinson J."/>
            <person name="Shirley M."/>
            <person name="Wan K.L."/>
            <person name="Berriman M."/>
            <person name="Tomley F."/>
            <person name="Pain A."/>
        </authorList>
    </citation>
    <scope>NUCLEOTIDE SEQUENCE [LARGE SCALE GENOMIC DNA]</scope>
    <source>
        <strain evidence="2">Houghton</strain>
    </source>
</reference>
<feature type="compositionally biased region" description="Basic and acidic residues" evidence="1">
    <location>
        <begin position="24"/>
        <end position="35"/>
    </location>
</feature>
<evidence type="ECO:0000313" key="3">
    <source>
        <dbReference type="Proteomes" id="UP000030747"/>
    </source>
</evidence>
<protein>
    <submittedName>
        <fullName evidence="2">Uncharacterized protein</fullName>
    </submittedName>
</protein>
<dbReference type="Proteomes" id="UP000030747">
    <property type="component" value="Unassembled WGS sequence"/>
</dbReference>
<proteinExistence type="predicted"/>
<evidence type="ECO:0000313" key="2">
    <source>
        <dbReference type="EMBL" id="CDJ38573.1"/>
    </source>
</evidence>
<dbReference type="GeneID" id="25255867"/>
<feature type="region of interest" description="Disordered" evidence="1">
    <location>
        <begin position="19"/>
        <end position="85"/>
    </location>
</feature>
<dbReference type="RefSeq" id="XP_013229411.1">
    <property type="nucleotide sequence ID" value="XM_013373957.1"/>
</dbReference>
<feature type="non-terminal residue" evidence="2">
    <location>
        <position position="1"/>
    </location>
</feature>
<feature type="compositionally biased region" description="Low complexity" evidence="1">
    <location>
        <begin position="36"/>
        <end position="64"/>
    </location>
</feature>
<dbReference type="VEuPathDB" id="ToxoDB:ETH2_0101200"/>
<gene>
    <name evidence="2" type="ORF">ETH_00034005</name>
</gene>
<dbReference type="AlphaFoldDB" id="U6KT22"/>
<dbReference type="EMBL" id="HG673969">
    <property type="protein sequence ID" value="CDJ38573.1"/>
    <property type="molecule type" value="Genomic_DNA"/>
</dbReference>
<dbReference type="VEuPathDB" id="ToxoDB:ETH_00034005"/>
<reference evidence="2" key="2">
    <citation type="submission" date="2013-10" db="EMBL/GenBank/DDBJ databases">
        <authorList>
            <person name="Aslett M."/>
        </authorList>
    </citation>
    <scope>NUCLEOTIDE SEQUENCE [LARGE SCALE GENOMIC DNA]</scope>
    <source>
        <strain evidence="2">Houghton</strain>
    </source>
</reference>
<name>U6KT22_EIMTE</name>
<sequence>DKPHTFAPDDPQQYFAFLQNPAPHKGDTFFTDAHDASPSSSSSSSSSTAAAAADAEWAQQTAQPEAPPPEEGDTLFASDSDHEGDRVVRVLGADADQWMED</sequence>
<evidence type="ECO:0000256" key="1">
    <source>
        <dbReference type="SAM" id="MobiDB-lite"/>
    </source>
</evidence>
<organism evidence="2 3">
    <name type="scientific">Eimeria tenella</name>
    <name type="common">Coccidian parasite</name>
    <dbReference type="NCBI Taxonomy" id="5802"/>
    <lineage>
        <taxon>Eukaryota</taxon>
        <taxon>Sar</taxon>
        <taxon>Alveolata</taxon>
        <taxon>Apicomplexa</taxon>
        <taxon>Conoidasida</taxon>
        <taxon>Coccidia</taxon>
        <taxon>Eucoccidiorida</taxon>
        <taxon>Eimeriorina</taxon>
        <taxon>Eimeriidae</taxon>
        <taxon>Eimeria</taxon>
    </lineage>
</organism>